<dbReference type="Proteomes" id="UP001177080">
    <property type="component" value="Unassembled WGS sequence"/>
</dbReference>
<keyword evidence="2" id="KW-1185">Reference proteome</keyword>
<evidence type="ECO:0008006" key="3">
    <source>
        <dbReference type="Google" id="ProtNLM"/>
    </source>
</evidence>
<organism evidence="1 2">
    <name type="scientific">Shinella curvata</name>
    <dbReference type="NCBI Taxonomy" id="1817964"/>
    <lineage>
        <taxon>Bacteria</taxon>
        <taxon>Pseudomonadati</taxon>
        <taxon>Pseudomonadota</taxon>
        <taxon>Alphaproteobacteria</taxon>
        <taxon>Hyphomicrobiales</taxon>
        <taxon>Rhizobiaceae</taxon>
        <taxon>Shinella</taxon>
    </lineage>
</organism>
<protein>
    <recommendedName>
        <fullName evidence="3">7-cyano-7-deazaguanine synthase in queuosine biosynthesis</fullName>
    </recommendedName>
</protein>
<gene>
    <name evidence="1" type="ORF">GB928_008130</name>
</gene>
<dbReference type="RefSeq" id="WP_244761103.1">
    <property type="nucleotide sequence ID" value="NZ_JALJCJ010000003.1"/>
</dbReference>
<dbReference type="SUPFAM" id="SSF52402">
    <property type="entry name" value="Adenine nucleotide alpha hydrolases-like"/>
    <property type="match status" value="1"/>
</dbReference>
<evidence type="ECO:0000313" key="2">
    <source>
        <dbReference type="Proteomes" id="UP001177080"/>
    </source>
</evidence>
<reference evidence="1" key="1">
    <citation type="submission" date="2022-04" db="EMBL/GenBank/DDBJ databases">
        <title>Shinella lacus sp. nov., a novel member of the genus Shinella from water.</title>
        <authorList>
            <person name="Deng Y."/>
        </authorList>
    </citation>
    <scope>NUCLEOTIDE SEQUENCE</scope>
    <source>
        <strain evidence="1">JCM 31239</strain>
    </source>
</reference>
<sequence>MARRRPVSKLTVHTSADGCRLTVHSGQLAPPVWFERDAPVGPVSFDFAVIALLPHAMKAGFDLEPDFPVDRTLLEGLEHFQEIWHRWRPDVFAERIAIRAEAIDRSAVVVPERQKAVAAFSAGVDSSFTLLRHASGPEWAGKRNLVSAVMVHGFDMPLDATDGFGRLRGHGEAIAREVGVDFVVVRTNWRETAPNWQMSFGAGLAAVLHQFSDGHGMGLIASEEAYDNAFTVWGNSFWNDRFFSRGDFRIESDGGAYDRIDRIAALAARPAILSELSVCWAGPRSGENCGLCPKCVLTKLNFTICGIREPWPFPQALAPDQVVAMNVKTQWQARFLAIIERRLHALPGHDPVLLDAVRSRIARAIAQEGYGAAALPPPRGKKTWWKRWGGRALDRMRRRLRPGG</sequence>
<evidence type="ECO:0000313" key="1">
    <source>
        <dbReference type="EMBL" id="MDO6121147.1"/>
    </source>
</evidence>
<dbReference type="EMBL" id="WHSC02000003">
    <property type="protein sequence ID" value="MDO6121147.1"/>
    <property type="molecule type" value="Genomic_DNA"/>
</dbReference>
<proteinExistence type="predicted"/>
<comment type="caution">
    <text evidence="1">The sequence shown here is derived from an EMBL/GenBank/DDBJ whole genome shotgun (WGS) entry which is preliminary data.</text>
</comment>
<accession>A0ABT8XBP1</accession>
<name>A0ABT8XBP1_9HYPH</name>